<dbReference type="InterPro" id="IPR017871">
    <property type="entry name" value="ABC_transporter-like_CS"/>
</dbReference>
<keyword evidence="6 10" id="KW-0067">ATP-binding</keyword>
<feature type="domain" description="ABC transporter" evidence="9">
    <location>
        <begin position="20"/>
        <end position="255"/>
    </location>
</feature>
<sequence>MPAEHVGPPPVPPHPPRTVLAATAVGKRYDGIPVLAEAGITLRAGEVHALVGENGAGKSTLVKILSGVVRPDAGRVLLDSREVAFATSRQASAAGVALVSQELAIFGDLSVAENLFPHGLPRRAGLTSNAEAEQRARPVLDELGLRLRLDTRAGDLDLADRQLLEICRALLTEPRVLILDEPTSALPKEAVDRLAAVLLRTRGRGIAILYISHYLEEVLRFSQRVTVLRDGRVTLGGAEIATVDLAALVTAMLGEEHAAPEPRAAPSPAPASGPAREPGAVAVVLDSVTVPGRLDRVSLTARRREVVGLAGLQGAGHLAVLEVTGGRARPASGSVRLPGGVAPRSLRQATGQGVAFVPSDRKRYGLMLDRPVWENITSVSWLGLHRGGLLLHRRALVDRAARSARSLRVDGGVHRRTGELSGGNQQKVVFAKWLDTDPSVMLLDDPTRGVDIRARAEMHAVIRALADEGREGRAVLVASTDLSELVELCDRVLVLQRGRIVDELSGERLTQQALSVSMNAGFAG</sequence>
<dbReference type="InterPro" id="IPR003439">
    <property type="entry name" value="ABC_transporter-like_ATP-bd"/>
</dbReference>
<dbReference type="InterPro" id="IPR050107">
    <property type="entry name" value="ABC_carbohydrate_import_ATPase"/>
</dbReference>
<protein>
    <submittedName>
        <fullName evidence="10">Sugar ABC transporter ATP-binding protein</fullName>
    </submittedName>
</protein>
<feature type="domain" description="ABC transporter" evidence="9">
    <location>
        <begin position="275"/>
        <end position="522"/>
    </location>
</feature>
<gene>
    <name evidence="10" type="ORF">ABUW04_02395</name>
</gene>
<keyword evidence="8" id="KW-0472">Membrane</keyword>
<dbReference type="EMBL" id="JBEUKS010000001">
    <property type="protein sequence ID" value="MFC1437093.1"/>
    <property type="molecule type" value="Genomic_DNA"/>
</dbReference>
<keyword evidence="7" id="KW-1278">Translocase</keyword>
<dbReference type="GO" id="GO:0005524">
    <property type="term" value="F:ATP binding"/>
    <property type="evidence" value="ECO:0007669"/>
    <property type="project" value="UniProtKB-KW"/>
</dbReference>
<dbReference type="InterPro" id="IPR003593">
    <property type="entry name" value="AAA+_ATPase"/>
</dbReference>
<evidence type="ECO:0000256" key="6">
    <source>
        <dbReference type="ARBA" id="ARBA00022840"/>
    </source>
</evidence>
<keyword evidence="3" id="KW-0762">Sugar transport</keyword>
<dbReference type="CDD" id="cd03215">
    <property type="entry name" value="ABC_Carb_Monos_II"/>
    <property type="match status" value="1"/>
</dbReference>
<keyword evidence="4" id="KW-0677">Repeat</keyword>
<dbReference type="PROSITE" id="PS00211">
    <property type="entry name" value="ABC_TRANSPORTER_1"/>
    <property type="match status" value="1"/>
</dbReference>
<dbReference type="Pfam" id="PF00005">
    <property type="entry name" value="ABC_tran"/>
    <property type="match status" value="2"/>
</dbReference>
<evidence type="ECO:0000256" key="4">
    <source>
        <dbReference type="ARBA" id="ARBA00022737"/>
    </source>
</evidence>
<name>A0ABV6XFQ4_9ACTN</name>
<dbReference type="PROSITE" id="PS50893">
    <property type="entry name" value="ABC_TRANSPORTER_2"/>
    <property type="match status" value="2"/>
</dbReference>
<evidence type="ECO:0000256" key="8">
    <source>
        <dbReference type="ARBA" id="ARBA00023136"/>
    </source>
</evidence>
<keyword evidence="11" id="KW-1185">Reference proteome</keyword>
<evidence type="ECO:0000259" key="9">
    <source>
        <dbReference type="PROSITE" id="PS50893"/>
    </source>
</evidence>
<evidence type="ECO:0000256" key="5">
    <source>
        <dbReference type="ARBA" id="ARBA00022741"/>
    </source>
</evidence>
<evidence type="ECO:0000313" key="11">
    <source>
        <dbReference type="Proteomes" id="UP001592581"/>
    </source>
</evidence>
<evidence type="ECO:0000313" key="10">
    <source>
        <dbReference type="EMBL" id="MFC1437093.1"/>
    </source>
</evidence>
<dbReference type="RefSeq" id="WP_380562181.1">
    <property type="nucleotide sequence ID" value="NZ_JBEUKS010000001.1"/>
</dbReference>
<keyword evidence="5" id="KW-0547">Nucleotide-binding</keyword>
<dbReference type="Gene3D" id="3.40.50.300">
    <property type="entry name" value="P-loop containing nucleotide triphosphate hydrolases"/>
    <property type="match status" value="2"/>
</dbReference>
<dbReference type="SMART" id="SM00382">
    <property type="entry name" value="AAA"/>
    <property type="match status" value="2"/>
</dbReference>
<dbReference type="SUPFAM" id="SSF52540">
    <property type="entry name" value="P-loop containing nucleoside triphosphate hydrolases"/>
    <property type="match status" value="2"/>
</dbReference>
<proteinExistence type="predicted"/>
<evidence type="ECO:0000256" key="2">
    <source>
        <dbReference type="ARBA" id="ARBA00022475"/>
    </source>
</evidence>
<dbReference type="Proteomes" id="UP001592581">
    <property type="component" value="Unassembled WGS sequence"/>
</dbReference>
<dbReference type="PANTHER" id="PTHR43790:SF3">
    <property type="entry name" value="D-ALLOSE IMPORT ATP-BINDING PROTEIN ALSA-RELATED"/>
    <property type="match status" value="1"/>
</dbReference>
<dbReference type="CDD" id="cd03216">
    <property type="entry name" value="ABC_Carb_Monos_I"/>
    <property type="match status" value="1"/>
</dbReference>
<evidence type="ECO:0000256" key="7">
    <source>
        <dbReference type="ARBA" id="ARBA00022967"/>
    </source>
</evidence>
<accession>A0ABV6XFQ4</accession>
<dbReference type="InterPro" id="IPR027417">
    <property type="entry name" value="P-loop_NTPase"/>
</dbReference>
<evidence type="ECO:0000256" key="3">
    <source>
        <dbReference type="ARBA" id="ARBA00022597"/>
    </source>
</evidence>
<organism evidence="10 11">
    <name type="scientific">Streptacidiphilus jeojiensis</name>
    <dbReference type="NCBI Taxonomy" id="3229225"/>
    <lineage>
        <taxon>Bacteria</taxon>
        <taxon>Bacillati</taxon>
        <taxon>Actinomycetota</taxon>
        <taxon>Actinomycetes</taxon>
        <taxon>Kitasatosporales</taxon>
        <taxon>Streptomycetaceae</taxon>
        <taxon>Streptacidiphilus</taxon>
    </lineage>
</organism>
<keyword evidence="1" id="KW-0813">Transport</keyword>
<comment type="caution">
    <text evidence="10">The sequence shown here is derived from an EMBL/GenBank/DDBJ whole genome shotgun (WGS) entry which is preliminary data.</text>
</comment>
<evidence type="ECO:0000256" key="1">
    <source>
        <dbReference type="ARBA" id="ARBA00022448"/>
    </source>
</evidence>
<dbReference type="PANTHER" id="PTHR43790">
    <property type="entry name" value="CARBOHYDRATE TRANSPORT ATP-BINDING PROTEIN MG119-RELATED"/>
    <property type="match status" value="1"/>
</dbReference>
<reference evidence="10 11" key="1">
    <citation type="submission" date="2024-06" db="EMBL/GenBank/DDBJ databases">
        <authorList>
            <person name="Lee S.D."/>
        </authorList>
    </citation>
    <scope>NUCLEOTIDE SEQUENCE [LARGE SCALE GENOMIC DNA]</scope>
    <source>
        <strain evidence="10 11">N1-10</strain>
    </source>
</reference>
<keyword evidence="2" id="KW-1003">Cell membrane</keyword>